<feature type="region of interest" description="Disordered" evidence="1">
    <location>
        <begin position="52"/>
        <end position="85"/>
    </location>
</feature>
<protein>
    <submittedName>
        <fullName evidence="2">Uncharacterized protein</fullName>
    </submittedName>
</protein>
<evidence type="ECO:0000313" key="2">
    <source>
        <dbReference type="EMBL" id="KAK1731917.1"/>
    </source>
</evidence>
<dbReference type="EMBL" id="JAHMHS010000001">
    <property type="protein sequence ID" value="KAK1731917.1"/>
    <property type="molecule type" value="Genomic_DNA"/>
</dbReference>
<dbReference type="AlphaFoldDB" id="A0AAD9D310"/>
<dbReference type="GeneID" id="85390791"/>
<proteinExistence type="predicted"/>
<accession>A0AAD9D310</accession>
<gene>
    <name evidence="2" type="ORF">BDZ83DRAFT_597197</name>
</gene>
<keyword evidence="3" id="KW-1185">Reference proteome</keyword>
<name>A0AAD9D310_GLOAC</name>
<evidence type="ECO:0000256" key="1">
    <source>
        <dbReference type="SAM" id="MobiDB-lite"/>
    </source>
</evidence>
<dbReference type="Proteomes" id="UP001244207">
    <property type="component" value="Unassembled WGS sequence"/>
</dbReference>
<evidence type="ECO:0000313" key="3">
    <source>
        <dbReference type="Proteomes" id="UP001244207"/>
    </source>
</evidence>
<dbReference type="RefSeq" id="XP_060371972.1">
    <property type="nucleotide sequence ID" value="XM_060506892.1"/>
</dbReference>
<reference evidence="2" key="1">
    <citation type="submission" date="2021-12" db="EMBL/GenBank/DDBJ databases">
        <title>Comparative genomics, transcriptomics and evolutionary studies reveal genomic signatures of adaptation to plant cell wall in hemibiotrophic fungi.</title>
        <authorList>
            <consortium name="DOE Joint Genome Institute"/>
            <person name="Baroncelli R."/>
            <person name="Diaz J.F."/>
            <person name="Benocci T."/>
            <person name="Peng M."/>
            <person name="Battaglia E."/>
            <person name="Haridas S."/>
            <person name="Andreopoulos W."/>
            <person name="Labutti K."/>
            <person name="Pangilinan J."/>
            <person name="Floch G.L."/>
            <person name="Makela M.R."/>
            <person name="Henrissat B."/>
            <person name="Grigoriev I.V."/>
            <person name="Crouch J.A."/>
            <person name="De Vries R.P."/>
            <person name="Sukno S.A."/>
            <person name="Thon M.R."/>
        </authorList>
    </citation>
    <scope>NUCLEOTIDE SEQUENCE</scope>
    <source>
        <strain evidence="2">CBS 112980</strain>
    </source>
</reference>
<sequence>MSTDIYFAREYHQSELLSNRHQQSNVATSQRDVLFESPRADLHTAYSYSAALLPPAQGPGRHPTPSPEPEQWTQPAHHGPPRLEP</sequence>
<comment type="caution">
    <text evidence="2">The sequence shown here is derived from an EMBL/GenBank/DDBJ whole genome shotgun (WGS) entry which is preliminary data.</text>
</comment>
<organism evidence="2 3">
    <name type="scientific">Glomerella acutata</name>
    <name type="common">Colletotrichum acutatum</name>
    <dbReference type="NCBI Taxonomy" id="27357"/>
    <lineage>
        <taxon>Eukaryota</taxon>
        <taxon>Fungi</taxon>
        <taxon>Dikarya</taxon>
        <taxon>Ascomycota</taxon>
        <taxon>Pezizomycotina</taxon>
        <taxon>Sordariomycetes</taxon>
        <taxon>Hypocreomycetidae</taxon>
        <taxon>Glomerellales</taxon>
        <taxon>Glomerellaceae</taxon>
        <taxon>Colletotrichum</taxon>
        <taxon>Colletotrichum acutatum species complex</taxon>
    </lineage>
</organism>